<accession>K0T3L6</accession>
<feature type="region of interest" description="Disordered" evidence="1">
    <location>
        <begin position="115"/>
        <end position="136"/>
    </location>
</feature>
<protein>
    <submittedName>
        <fullName evidence="2">Uncharacterized protein</fullName>
    </submittedName>
</protein>
<gene>
    <name evidence="2" type="ORF">THAOC_05126</name>
</gene>
<feature type="region of interest" description="Disordered" evidence="1">
    <location>
        <begin position="1"/>
        <end position="45"/>
    </location>
</feature>
<dbReference type="Proteomes" id="UP000266841">
    <property type="component" value="Unassembled WGS sequence"/>
</dbReference>
<organism evidence="2 3">
    <name type="scientific">Thalassiosira oceanica</name>
    <name type="common">Marine diatom</name>
    <dbReference type="NCBI Taxonomy" id="159749"/>
    <lineage>
        <taxon>Eukaryota</taxon>
        <taxon>Sar</taxon>
        <taxon>Stramenopiles</taxon>
        <taxon>Ochrophyta</taxon>
        <taxon>Bacillariophyta</taxon>
        <taxon>Coscinodiscophyceae</taxon>
        <taxon>Thalassiosirophycidae</taxon>
        <taxon>Thalassiosirales</taxon>
        <taxon>Thalassiosiraceae</taxon>
        <taxon>Thalassiosira</taxon>
    </lineage>
</organism>
<reference evidence="2 3" key="1">
    <citation type="journal article" date="2012" name="Genome Biol.">
        <title>Genome and low-iron response of an oceanic diatom adapted to chronic iron limitation.</title>
        <authorList>
            <person name="Lommer M."/>
            <person name="Specht M."/>
            <person name="Roy A.S."/>
            <person name="Kraemer L."/>
            <person name="Andreson R."/>
            <person name="Gutowska M.A."/>
            <person name="Wolf J."/>
            <person name="Bergner S.V."/>
            <person name="Schilhabel M.B."/>
            <person name="Klostermeier U.C."/>
            <person name="Beiko R.G."/>
            <person name="Rosenstiel P."/>
            <person name="Hippler M."/>
            <person name="Laroche J."/>
        </authorList>
    </citation>
    <scope>NUCLEOTIDE SEQUENCE [LARGE SCALE GENOMIC DNA]</scope>
    <source>
        <strain evidence="2 3">CCMP1005</strain>
    </source>
</reference>
<keyword evidence="3" id="KW-1185">Reference proteome</keyword>
<evidence type="ECO:0000313" key="3">
    <source>
        <dbReference type="Proteomes" id="UP000266841"/>
    </source>
</evidence>
<feature type="compositionally biased region" description="Low complexity" evidence="1">
    <location>
        <begin position="115"/>
        <end position="130"/>
    </location>
</feature>
<sequence length="157" mass="17090">MSCPIRRQVPASSEQETRSGDPLPNMDTYNNRKTGRGQGVVTSKGGKIHFKQRRNEAGQAQWTWSAGSTMGPEISGFVPPDKPQDQQVYGTMNPLLAYALAPMHLSAFDIPRGSGETTWETTTSSTSAATPFFRADPRNDRLSALIGGEGQPRSSIY</sequence>
<dbReference type="EMBL" id="AGNL01004649">
    <property type="protein sequence ID" value="EJK73258.1"/>
    <property type="molecule type" value="Genomic_DNA"/>
</dbReference>
<evidence type="ECO:0000313" key="2">
    <source>
        <dbReference type="EMBL" id="EJK73258.1"/>
    </source>
</evidence>
<evidence type="ECO:0000256" key="1">
    <source>
        <dbReference type="SAM" id="MobiDB-lite"/>
    </source>
</evidence>
<dbReference type="AlphaFoldDB" id="K0T3L6"/>
<proteinExistence type="predicted"/>
<name>K0T3L6_THAOC</name>
<comment type="caution">
    <text evidence="2">The sequence shown here is derived from an EMBL/GenBank/DDBJ whole genome shotgun (WGS) entry which is preliminary data.</text>
</comment>